<evidence type="ECO:0000313" key="3">
    <source>
        <dbReference type="Proteomes" id="UP000005939"/>
    </source>
</evidence>
<organism evidence="2 3">
    <name type="scientific">Commensalibacter intestini A911</name>
    <dbReference type="NCBI Taxonomy" id="1088868"/>
    <lineage>
        <taxon>Bacteria</taxon>
        <taxon>Pseudomonadati</taxon>
        <taxon>Pseudomonadota</taxon>
        <taxon>Alphaproteobacteria</taxon>
        <taxon>Acetobacterales</taxon>
        <taxon>Acetobacteraceae</taxon>
    </lineage>
</organism>
<proteinExistence type="predicted"/>
<sequence length="133" mass="15055">MFNKKSLFLIAASFCASLSAYAKPLFIGKSEQKPLEVAVAFLKNELPSGDSEGKEEVTLQQARIFCKGQAICPLQVQIIFIIDGLNDDSIQKERHILILQQNSYQVWEITQDKISRVCKSGRGHHYFSYINCK</sequence>
<accession>G6F0G6</accession>
<gene>
    <name evidence="2" type="ORF">CIN_13970</name>
</gene>
<dbReference type="STRING" id="1088868.CIN_13970"/>
<dbReference type="AlphaFoldDB" id="G6F0G6"/>
<evidence type="ECO:0000313" key="2">
    <source>
        <dbReference type="EMBL" id="EHD14038.1"/>
    </source>
</evidence>
<evidence type="ECO:0008006" key="4">
    <source>
        <dbReference type="Google" id="ProtNLM"/>
    </source>
</evidence>
<name>G6F0G6_9PROT</name>
<keyword evidence="1" id="KW-0732">Signal</keyword>
<dbReference type="Proteomes" id="UP000005939">
    <property type="component" value="Unassembled WGS sequence"/>
</dbReference>
<dbReference type="RefSeq" id="WP_008854387.1">
    <property type="nucleotide sequence ID" value="NZ_AGFR01000007.1"/>
</dbReference>
<comment type="caution">
    <text evidence="2">The sequence shown here is derived from an EMBL/GenBank/DDBJ whole genome shotgun (WGS) entry which is preliminary data.</text>
</comment>
<dbReference type="EMBL" id="AGFR01000007">
    <property type="protein sequence ID" value="EHD14038.1"/>
    <property type="molecule type" value="Genomic_DNA"/>
</dbReference>
<feature type="chain" id="PRO_5003488656" description="Secreted protein" evidence="1">
    <location>
        <begin position="23"/>
        <end position="133"/>
    </location>
</feature>
<feature type="signal peptide" evidence="1">
    <location>
        <begin position="1"/>
        <end position="22"/>
    </location>
</feature>
<protein>
    <recommendedName>
        <fullName evidence="4">Secreted protein</fullName>
    </recommendedName>
</protein>
<evidence type="ECO:0000256" key="1">
    <source>
        <dbReference type="SAM" id="SignalP"/>
    </source>
</evidence>
<reference evidence="2 3" key="1">
    <citation type="submission" date="2011-10" db="EMBL/GenBank/DDBJ databases">
        <title>Genome Sequence of Commensalibacter intestini A911, isolated from Drosophila gut.</title>
        <authorList>
            <person name="Lee W.-J."/>
            <person name="Kim E.-K."/>
        </authorList>
    </citation>
    <scope>NUCLEOTIDE SEQUENCE [LARGE SCALE GENOMIC DNA]</scope>
    <source>
        <strain evidence="2 3">A911</strain>
    </source>
</reference>